<dbReference type="AlphaFoldDB" id="A0A8C1GKD7"/>
<evidence type="ECO:0000313" key="4">
    <source>
        <dbReference type="Proteomes" id="UP000694427"/>
    </source>
</evidence>
<proteinExistence type="predicted"/>
<protein>
    <recommendedName>
        <fullName evidence="5">DUF4806 domain-containing protein</fullName>
    </recommendedName>
</protein>
<dbReference type="SUPFAM" id="SSF56219">
    <property type="entry name" value="DNase I-like"/>
    <property type="match status" value="1"/>
</dbReference>
<dbReference type="Ensembl" id="ENSCCRT00010009759.1">
    <property type="protein sequence ID" value="ENSCCRP00010008972.1"/>
    <property type="gene ID" value="ENSCCRG00010003825.1"/>
</dbReference>
<evidence type="ECO:0008006" key="5">
    <source>
        <dbReference type="Google" id="ProtNLM"/>
    </source>
</evidence>
<dbReference type="CDD" id="cd09076">
    <property type="entry name" value="L1-EN"/>
    <property type="match status" value="1"/>
</dbReference>
<dbReference type="InterPro" id="IPR005135">
    <property type="entry name" value="Endo/exonuclease/phosphatase"/>
</dbReference>
<dbReference type="Proteomes" id="UP000694427">
    <property type="component" value="Unplaced"/>
</dbReference>
<name>A0A8C1GKD7_CYPCA</name>
<dbReference type="GO" id="GO:0003824">
    <property type="term" value="F:catalytic activity"/>
    <property type="evidence" value="ECO:0007669"/>
    <property type="project" value="InterPro"/>
</dbReference>
<dbReference type="InterPro" id="IPR036691">
    <property type="entry name" value="Endo/exonu/phosph_ase_sf"/>
</dbReference>
<organism evidence="3 4">
    <name type="scientific">Cyprinus carpio</name>
    <name type="common">Common carp</name>
    <dbReference type="NCBI Taxonomy" id="7962"/>
    <lineage>
        <taxon>Eukaryota</taxon>
        <taxon>Metazoa</taxon>
        <taxon>Chordata</taxon>
        <taxon>Craniata</taxon>
        <taxon>Vertebrata</taxon>
        <taxon>Euteleostomi</taxon>
        <taxon>Actinopterygii</taxon>
        <taxon>Neopterygii</taxon>
        <taxon>Teleostei</taxon>
        <taxon>Ostariophysi</taxon>
        <taxon>Cypriniformes</taxon>
        <taxon>Cyprinidae</taxon>
        <taxon>Cyprininae</taxon>
        <taxon>Cyprinus</taxon>
    </lineage>
</organism>
<dbReference type="Pfam" id="PF03372">
    <property type="entry name" value="Exo_endo_phos"/>
    <property type="match status" value="1"/>
</dbReference>
<sequence length="952" mass="109828">MKVSVIHSECKRKSSYPPSLFVSTELTKAEDLWSVRADLSMASQTINFITWNVNGLKQNRDQKFQELQNADIVFLQETHIGTGDEHIKDYKDEWYIFYTKYTSSSKGTAILVRKSLDFEHLSDERDNCGTYVVLKCKLEGQLYTLVSVYNHHTDAKTLDNLSSYLQSMTTGLLVIGGDFNTVLNPFIDKKCNTSRKIKNGNQRKLLLFVKKFMKSLQLVDVWRRKNPIKQDYTFYIKDSPASRLDYFFIPEECTWRVRSCDIRNSERPDHRPVFLEINNIPAMPFQKDCHIPTIFQWLNLKQYLLTDETGSLLGEESSQAVSEVDIFSAVNSLQVSDTPRPDGFPVSFYKDNIQHLIQYIKMLYDRIHSGAFNCSEKHFNETVKSPHDNSQHFFNVDYLIIATILAKRLDDFLESQSKDHAPKDSATVMITPKTFCTEMRLSHIQDEIEKQKQSNPNLYQDFLIVKNLLRDAPEVDTESVDVSIERDKLLDQGCPLTPVLIMLALKCFGSALAGHLKQQDILVFKDSVILCTQPEDLEKVLAAVRERANEVFYIEELYRGNVNGKQLKCLGNESMPEDWKKREAETLMNSIQYKMDKGNTESRVCEQFDFWSVINEHKEILMEDGGRKKMYAVVTLQDSDEVAVAPTNWLSLDKKQCYWPPFKSPDKCMEAVQNRIKPETGGKPWEKLNISFHREYFTFEKAKEEQKEFKEQKERSYLLATGFPGMLKRQRLETTQEMLKQQLPPASPASTSRMSADDKDELLQMLREIKSTVQENSAMLKKLLKDSMVSEAPSSTSVPSKNIKANLKLPLRTFEDVARTERQLNTIKTRKKYVKVLSGFGGLGPKDVIKNIMQQVLTDDLAKEFNWQGRGDKRAFSHLCLTDVIRDAAFKRSVNRADCETEIKKYLSYTADRLGRKRPREQGGPVHENPNVISTSLMDNQPEMEIPYNFDF</sequence>
<dbReference type="Pfam" id="PF16064">
    <property type="entry name" value="DUF4806"/>
    <property type="match status" value="1"/>
</dbReference>
<dbReference type="PANTHER" id="PTHR34153">
    <property type="entry name" value="SI:CH211-262H13.3-RELATED-RELATED"/>
    <property type="match status" value="1"/>
</dbReference>
<reference evidence="3" key="1">
    <citation type="submission" date="2025-08" db="UniProtKB">
        <authorList>
            <consortium name="Ensembl"/>
        </authorList>
    </citation>
    <scope>IDENTIFICATION</scope>
</reference>
<dbReference type="PANTHER" id="PTHR34153:SF2">
    <property type="entry name" value="SI:CH211-262H13.3-RELATED"/>
    <property type="match status" value="1"/>
</dbReference>
<feature type="domain" description="Endonuclease/exonuclease/phosphatase" evidence="1">
    <location>
        <begin position="49"/>
        <end position="251"/>
    </location>
</feature>
<keyword evidence="4" id="KW-1185">Reference proteome</keyword>
<evidence type="ECO:0000259" key="1">
    <source>
        <dbReference type="Pfam" id="PF03372"/>
    </source>
</evidence>
<feature type="domain" description="DUF4806" evidence="2">
    <location>
        <begin position="806"/>
        <end position="878"/>
    </location>
</feature>
<evidence type="ECO:0000259" key="2">
    <source>
        <dbReference type="Pfam" id="PF16064"/>
    </source>
</evidence>
<dbReference type="Gene3D" id="3.60.10.10">
    <property type="entry name" value="Endonuclease/exonuclease/phosphatase"/>
    <property type="match status" value="1"/>
</dbReference>
<accession>A0A8C1GKD7</accession>
<evidence type="ECO:0000313" key="3">
    <source>
        <dbReference type="Ensembl" id="ENSCCRP00010008972.1"/>
    </source>
</evidence>
<reference evidence="3" key="2">
    <citation type="submission" date="2025-09" db="UniProtKB">
        <authorList>
            <consortium name="Ensembl"/>
        </authorList>
    </citation>
    <scope>IDENTIFICATION</scope>
</reference>
<dbReference type="InterPro" id="IPR032071">
    <property type="entry name" value="DUF4806"/>
</dbReference>